<dbReference type="PANTHER" id="PTHR13622:SF8">
    <property type="entry name" value="THIAMIN PYROPHOSPHOKINASE 1"/>
    <property type="match status" value="1"/>
</dbReference>
<evidence type="ECO:0000259" key="6">
    <source>
        <dbReference type="Pfam" id="PF04263"/>
    </source>
</evidence>
<dbReference type="InterPro" id="IPR036371">
    <property type="entry name" value="TPK_B1-bd_sf"/>
</dbReference>
<keyword evidence="4" id="KW-0067">ATP-binding</keyword>
<dbReference type="CDD" id="cd07995">
    <property type="entry name" value="TPK"/>
    <property type="match status" value="1"/>
</dbReference>
<dbReference type="GO" id="GO:0005524">
    <property type="term" value="F:ATP binding"/>
    <property type="evidence" value="ECO:0007669"/>
    <property type="project" value="UniProtKB-KW"/>
</dbReference>
<dbReference type="OrthoDB" id="7057856at2"/>
<protein>
    <recommendedName>
        <fullName evidence="5">Thiamine diphosphokinase</fullName>
        <ecNumber evidence="5">2.7.6.2</ecNumber>
    </recommendedName>
</protein>
<keyword evidence="3 8" id="KW-0418">Kinase</keyword>
<dbReference type="InterPro" id="IPR036759">
    <property type="entry name" value="TPK_catalytic_sf"/>
</dbReference>
<dbReference type="GO" id="GO:0016301">
    <property type="term" value="F:kinase activity"/>
    <property type="evidence" value="ECO:0007669"/>
    <property type="project" value="UniProtKB-KW"/>
</dbReference>
<keyword evidence="2" id="KW-0547">Nucleotide-binding</keyword>
<sequence>MKLHEIDIITLIGGGDVKNADLRESLAIAPTLVAADGGADTALAAGVLPKAVFGDMDSISAETTSAIPADRLHFIAEQETTDFEKCLRSIQAPLILGLGFLGDRLDHQLAALTALARHAETRCILIGPCDVTFVCPPQLSLNLPVGSRVSLFPLGRVNGKSDGLEWPIDGIEFAPDGLIGTSNRASKDVVTLEMDAPKMAVILPRAALGAAVAALKP</sequence>
<evidence type="ECO:0000256" key="4">
    <source>
        <dbReference type="ARBA" id="ARBA00022840"/>
    </source>
</evidence>
<dbReference type="GO" id="GO:0006772">
    <property type="term" value="P:thiamine metabolic process"/>
    <property type="evidence" value="ECO:0007669"/>
    <property type="project" value="UniProtKB-UniRule"/>
</dbReference>
<dbReference type="EMBL" id="FXYE01000002">
    <property type="protein sequence ID" value="SMX43417.1"/>
    <property type="molecule type" value="Genomic_DNA"/>
</dbReference>
<organism evidence="8 9">
    <name type="scientific">Actibacterium lipolyticum</name>
    <dbReference type="NCBI Taxonomy" id="1524263"/>
    <lineage>
        <taxon>Bacteria</taxon>
        <taxon>Pseudomonadati</taxon>
        <taxon>Pseudomonadota</taxon>
        <taxon>Alphaproteobacteria</taxon>
        <taxon>Rhodobacterales</taxon>
        <taxon>Roseobacteraceae</taxon>
        <taxon>Actibacterium</taxon>
    </lineage>
</organism>
<gene>
    <name evidence="8" type="ORF">COL8621_02296</name>
</gene>
<dbReference type="NCBIfam" id="TIGR01378">
    <property type="entry name" value="thi_PPkinase"/>
    <property type="match status" value="1"/>
</dbReference>
<proteinExistence type="predicted"/>
<dbReference type="InterPro" id="IPR007373">
    <property type="entry name" value="Thiamin_PyroPKinase_B1-bd"/>
</dbReference>
<evidence type="ECO:0000256" key="2">
    <source>
        <dbReference type="ARBA" id="ARBA00022741"/>
    </source>
</evidence>
<evidence type="ECO:0000256" key="1">
    <source>
        <dbReference type="ARBA" id="ARBA00022679"/>
    </source>
</evidence>
<reference evidence="9" key="1">
    <citation type="submission" date="2017-05" db="EMBL/GenBank/DDBJ databases">
        <authorList>
            <person name="Rodrigo-Torres L."/>
            <person name="Arahal R. D."/>
            <person name="Lucena T."/>
        </authorList>
    </citation>
    <scope>NUCLEOTIDE SEQUENCE [LARGE SCALE GENOMIC DNA]</scope>
    <source>
        <strain evidence="9">CECT 8621</strain>
    </source>
</reference>
<dbReference type="SUPFAM" id="SSF63999">
    <property type="entry name" value="Thiamin pyrophosphokinase, catalytic domain"/>
    <property type="match status" value="1"/>
</dbReference>
<evidence type="ECO:0000256" key="5">
    <source>
        <dbReference type="NCBIfam" id="TIGR01378"/>
    </source>
</evidence>
<evidence type="ECO:0000259" key="7">
    <source>
        <dbReference type="Pfam" id="PF04265"/>
    </source>
</evidence>
<dbReference type="GO" id="GO:0030975">
    <property type="term" value="F:thiamine binding"/>
    <property type="evidence" value="ECO:0007669"/>
    <property type="project" value="InterPro"/>
</dbReference>
<dbReference type="Pfam" id="PF04263">
    <property type="entry name" value="TPK_catalytic"/>
    <property type="match status" value="1"/>
</dbReference>
<keyword evidence="9" id="KW-1185">Reference proteome</keyword>
<dbReference type="InterPro" id="IPR007371">
    <property type="entry name" value="TPK_catalytic"/>
</dbReference>
<dbReference type="SUPFAM" id="SSF63862">
    <property type="entry name" value="Thiamin pyrophosphokinase, substrate-binding domain"/>
    <property type="match status" value="1"/>
</dbReference>
<dbReference type="Pfam" id="PF04265">
    <property type="entry name" value="TPK_B1_binding"/>
    <property type="match status" value="1"/>
</dbReference>
<dbReference type="AlphaFoldDB" id="A0A238KLC1"/>
<dbReference type="EC" id="2.7.6.2" evidence="5"/>
<dbReference type="GO" id="GO:0009229">
    <property type="term" value="P:thiamine diphosphate biosynthetic process"/>
    <property type="evidence" value="ECO:0007669"/>
    <property type="project" value="InterPro"/>
</dbReference>
<dbReference type="InterPro" id="IPR006282">
    <property type="entry name" value="Thi_PPkinase"/>
</dbReference>
<dbReference type="PANTHER" id="PTHR13622">
    <property type="entry name" value="THIAMIN PYROPHOSPHOKINASE"/>
    <property type="match status" value="1"/>
</dbReference>
<evidence type="ECO:0000313" key="8">
    <source>
        <dbReference type="EMBL" id="SMX43417.1"/>
    </source>
</evidence>
<feature type="domain" description="Thiamin pyrophosphokinase thiamin-binding" evidence="7">
    <location>
        <begin position="146"/>
        <end position="197"/>
    </location>
</feature>
<evidence type="ECO:0000313" key="9">
    <source>
        <dbReference type="Proteomes" id="UP000202922"/>
    </source>
</evidence>
<feature type="domain" description="Thiamin pyrophosphokinase catalytic" evidence="6">
    <location>
        <begin position="27"/>
        <end position="122"/>
    </location>
</feature>
<dbReference type="GO" id="GO:0004788">
    <property type="term" value="F:thiamine diphosphokinase activity"/>
    <property type="evidence" value="ECO:0007669"/>
    <property type="project" value="UniProtKB-UniRule"/>
</dbReference>
<evidence type="ECO:0000256" key="3">
    <source>
        <dbReference type="ARBA" id="ARBA00022777"/>
    </source>
</evidence>
<keyword evidence="1" id="KW-0808">Transferase</keyword>
<accession>A0A238KLC1</accession>
<name>A0A238KLC1_9RHOB</name>
<dbReference type="RefSeq" id="WP_093967464.1">
    <property type="nucleotide sequence ID" value="NZ_FXYE01000002.1"/>
</dbReference>
<dbReference type="Gene3D" id="3.40.50.10240">
    <property type="entry name" value="Thiamin pyrophosphokinase, catalytic domain"/>
    <property type="match status" value="1"/>
</dbReference>
<dbReference type="Proteomes" id="UP000202922">
    <property type="component" value="Unassembled WGS sequence"/>
</dbReference>